<organism evidence="8 9">
    <name type="scientific">Burkholderia arboris</name>
    <dbReference type="NCBI Taxonomy" id="488730"/>
    <lineage>
        <taxon>Bacteria</taxon>
        <taxon>Pseudomonadati</taxon>
        <taxon>Pseudomonadota</taxon>
        <taxon>Betaproteobacteria</taxon>
        <taxon>Burkholderiales</taxon>
        <taxon>Burkholderiaceae</taxon>
        <taxon>Burkholderia</taxon>
        <taxon>Burkholderia cepacia complex</taxon>
    </lineage>
</organism>
<evidence type="ECO:0000256" key="5">
    <source>
        <dbReference type="PIRSR" id="PIRSR009103-1"/>
    </source>
</evidence>
<dbReference type="SUPFAM" id="SSF89872">
    <property type="entry name" value="Inhibitor of vertebrate lysozyme, Ivy"/>
    <property type="match status" value="1"/>
</dbReference>
<name>A0A9Q9SNJ6_9BURK</name>
<sequence length="155" mass="16462">MYIRMPFAAAALFVAQAVWAGSPATTETWTMSAIAGNRAASAAFDAMKKGHQLPAWVVRGGTESPSITVSFGGHDVYVMTACKPHDCSSESIAVLYDPQKNEMYGVLSTVSPKKGTERLTWLNIGGGDESIDGRTILYAALTGSLANHPGAFNYK</sequence>
<comment type="subcellular location">
    <subcellularLocation>
        <location evidence="1">Periplasm</location>
    </subcellularLocation>
</comment>
<dbReference type="InterPro" id="IPR014453">
    <property type="entry name" value="Inhibitor_vertebrate_lysozyme"/>
</dbReference>
<comment type="caution">
    <text evidence="8">The sequence shown here is derived from an EMBL/GenBank/DDBJ whole genome shotgun (WGS) entry which is preliminary data.</text>
</comment>
<dbReference type="InterPro" id="IPR036501">
    <property type="entry name" value="Inhibitor_vert_lysozyme_sf"/>
</dbReference>
<feature type="signal peptide" evidence="7">
    <location>
        <begin position="1"/>
        <end position="20"/>
    </location>
</feature>
<evidence type="ECO:0000256" key="3">
    <source>
        <dbReference type="ARBA" id="ARBA00022729"/>
    </source>
</evidence>
<gene>
    <name evidence="8" type="primary">ivy</name>
    <name evidence="8" type="ORF">BAR24066_05707</name>
</gene>
<keyword evidence="4" id="KW-0574">Periplasm</keyword>
<proteinExistence type="inferred from homology"/>
<dbReference type="EMBL" id="CABVPX010000030">
    <property type="protein sequence ID" value="VWC19104.1"/>
    <property type="molecule type" value="Genomic_DNA"/>
</dbReference>
<keyword evidence="3 7" id="KW-0732">Signal</keyword>
<evidence type="ECO:0000256" key="4">
    <source>
        <dbReference type="ARBA" id="ARBA00022764"/>
    </source>
</evidence>
<dbReference type="Proteomes" id="UP000494172">
    <property type="component" value="Unassembled WGS sequence"/>
</dbReference>
<dbReference type="Pfam" id="PF08816">
    <property type="entry name" value="Ivy"/>
    <property type="match status" value="1"/>
</dbReference>
<evidence type="ECO:0000256" key="2">
    <source>
        <dbReference type="ARBA" id="ARBA00009724"/>
    </source>
</evidence>
<dbReference type="PIRSF" id="PIRSF009103">
    <property type="entry name" value="Ivy"/>
    <property type="match status" value="1"/>
</dbReference>
<dbReference type="Gene3D" id="3.40.1420.10">
    <property type="entry name" value="Inhibitor of vertebrate lysozyme"/>
    <property type="match status" value="1"/>
</dbReference>
<feature type="chain" id="PRO_5040213529" evidence="7">
    <location>
        <begin position="21"/>
        <end position="155"/>
    </location>
</feature>
<keyword evidence="6" id="KW-1015">Disulfide bond</keyword>
<comment type="similarity">
    <text evidence="2">Belongs to the ivy family.</text>
</comment>
<evidence type="ECO:0000256" key="7">
    <source>
        <dbReference type="SAM" id="SignalP"/>
    </source>
</evidence>
<reference evidence="8 9" key="1">
    <citation type="submission" date="2019-09" db="EMBL/GenBank/DDBJ databases">
        <authorList>
            <person name="Depoorter E."/>
        </authorList>
    </citation>
    <scope>NUCLEOTIDE SEQUENCE [LARGE SCALE GENOMIC DNA]</scope>
    <source>
        <strain evidence="8">LMG 24066</strain>
    </source>
</reference>
<dbReference type="RefSeq" id="WP_174993982.1">
    <property type="nucleotide sequence ID" value="NZ_CABVPX010000030.1"/>
</dbReference>
<dbReference type="GO" id="GO:0042597">
    <property type="term" value="C:periplasmic space"/>
    <property type="evidence" value="ECO:0007669"/>
    <property type="project" value="UniProtKB-SubCell"/>
</dbReference>
<evidence type="ECO:0000256" key="6">
    <source>
        <dbReference type="PIRSR" id="PIRSR009103-2"/>
    </source>
</evidence>
<dbReference type="AlphaFoldDB" id="A0A9Q9SNJ6"/>
<feature type="disulfide bond" evidence="6">
    <location>
        <begin position="82"/>
        <end position="87"/>
    </location>
</feature>
<feature type="site" description="Important for lysozyme inhibition" evidence="5">
    <location>
        <position position="85"/>
    </location>
</feature>
<evidence type="ECO:0000313" key="9">
    <source>
        <dbReference type="Proteomes" id="UP000494172"/>
    </source>
</evidence>
<accession>A0A9Q9SNJ6</accession>
<evidence type="ECO:0000313" key="8">
    <source>
        <dbReference type="EMBL" id="VWC19104.1"/>
    </source>
</evidence>
<protein>
    <submittedName>
        <fullName evidence="8">Inhibitor of vertebrate lysozyme</fullName>
    </submittedName>
</protein>
<evidence type="ECO:0000256" key="1">
    <source>
        <dbReference type="ARBA" id="ARBA00004418"/>
    </source>
</evidence>